<evidence type="ECO:0000313" key="2">
    <source>
        <dbReference type="Proteomes" id="UP000555564"/>
    </source>
</evidence>
<reference evidence="1 2" key="1">
    <citation type="submission" date="2020-08" db="EMBL/GenBank/DDBJ databases">
        <title>Sequencing the genomes of 1000 actinobacteria strains.</title>
        <authorList>
            <person name="Klenk H.-P."/>
        </authorList>
    </citation>
    <scope>NUCLEOTIDE SEQUENCE [LARGE SCALE GENOMIC DNA]</scope>
    <source>
        <strain evidence="1 2">DSM 44936</strain>
    </source>
</reference>
<gene>
    <name evidence="1" type="ORF">BJ992_005354</name>
</gene>
<organism evidence="1 2">
    <name type="scientific">Sphaerisporangium rubeum</name>
    <dbReference type="NCBI Taxonomy" id="321317"/>
    <lineage>
        <taxon>Bacteria</taxon>
        <taxon>Bacillati</taxon>
        <taxon>Actinomycetota</taxon>
        <taxon>Actinomycetes</taxon>
        <taxon>Streptosporangiales</taxon>
        <taxon>Streptosporangiaceae</taxon>
        <taxon>Sphaerisporangium</taxon>
    </lineage>
</organism>
<comment type="caution">
    <text evidence="1">The sequence shown here is derived from an EMBL/GenBank/DDBJ whole genome shotgun (WGS) entry which is preliminary data.</text>
</comment>
<protein>
    <recommendedName>
        <fullName evidence="3">Transposase (putative) YhgA-like domain-containing protein</fullName>
    </recommendedName>
</protein>
<dbReference type="Proteomes" id="UP000555564">
    <property type="component" value="Unassembled WGS sequence"/>
</dbReference>
<sequence length="244" mass="26887">MNVDLTDLEPVPRWVDTLLKLQYEDGQVIAAIESQTARSEQKRRRWARYLAHLHDTYECDVLLIVTCATADTASWARSPYDIGPGRWPTMTLRPLVLGPDNMPPVTTEAEAAQDIHYAILSAVVHAKSPNVDVILDALSDALGHLDRKEAAGLAEFTESGLGAGPARNLWRTLMATKTHTYISEMRAKGRVEGCAESVLVVLEGRGLTVTDAERERIIGCTDTDQLRQWLLRAVTAASVDELLA</sequence>
<dbReference type="EMBL" id="JACHIU010000001">
    <property type="protein sequence ID" value="MBB6475923.1"/>
    <property type="molecule type" value="Genomic_DNA"/>
</dbReference>
<accession>A0A7X0M8I9</accession>
<name>A0A7X0M8I9_9ACTN</name>
<keyword evidence="2" id="KW-1185">Reference proteome</keyword>
<evidence type="ECO:0000313" key="1">
    <source>
        <dbReference type="EMBL" id="MBB6475923.1"/>
    </source>
</evidence>
<proteinExistence type="predicted"/>
<dbReference type="PANTHER" id="PTHR34613">
    <property type="entry name" value="SLL0800 PROTEIN"/>
    <property type="match status" value="1"/>
</dbReference>
<dbReference type="RefSeq" id="WP_184985599.1">
    <property type="nucleotide sequence ID" value="NZ_BAAALO010000019.1"/>
</dbReference>
<dbReference type="PANTHER" id="PTHR34613:SF1">
    <property type="entry name" value="SLL6017 PROTEIN"/>
    <property type="match status" value="1"/>
</dbReference>
<dbReference type="AlphaFoldDB" id="A0A7X0M8I9"/>
<evidence type="ECO:0008006" key="3">
    <source>
        <dbReference type="Google" id="ProtNLM"/>
    </source>
</evidence>